<dbReference type="Pfam" id="PF01810">
    <property type="entry name" value="LysE"/>
    <property type="match status" value="1"/>
</dbReference>
<dbReference type="RefSeq" id="WP_285669750.1">
    <property type="nucleotide sequence ID" value="NZ_BSYI01000002.1"/>
</dbReference>
<gene>
    <name evidence="7" type="ORF">LNKW23_03330</name>
</gene>
<feature type="transmembrane region" description="Helical" evidence="6">
    <location>
        <begin position="73"/>
        <end position="92"/>
    </location>
</feature>
<keyword evidence="3 6" id="KW-0812">Transmembrane</keyword>
<dbReference type="InterPro" id="IPR001123">
    <property type="entry name" value="LeuE-type"/>
</dbReference>
<name>A0ABQ6LCN5_9RHOB</name>
<dbReference type="PANTHER" id="PTHR30086:SF20">
    <property type="entry name" value="ARGININE EXPORTER PROTEIN ARGO-RELATED"/>
    <property type="match status" value="1"/>
</dbReference>
<accession>A0ABQ6LCN5</accession>
<feature type="transmembrane region" description="Helical" evidence="6">
    <location>
        <begin position="41"/>
        <end position="61"/>
    </location>
</feature>
<organism evidence="7 8">
    <name type="scientific">Paralimibaculum aggregatum</name>
    <dbReference type="NCBI Taxonomy" id="3036245"/>
    <lineage>
        <taxon>Bacteria</taxon>
        <taxon>Pseudomonadati</taxon>
        <taxon>Pseudomonadota</taxon>
        <taxon>Alphaproteobacteria</taxon>
        <taxon>Rhodobacterales</taxon>
        <taxon>Paracoccaceae</taxon>
        <taxon>Paralimibaculum</taxon>
    </lineage>
</organism>
<evidence type="ECO:0000256" key="6">
    <source>
        <dbReference type="SAM" id="Phobius"/>
    </source>
</evidence>
<evidence type="ECO:0000313" key="7">
    <source>
        <dbReference type="EMBL" id="GMG81121.1"/>
    </source>
</evidence>
<evidence type="ECO:0000256" key="3">
    <source>
        <dbReference type="ARBA" id="ARBA00022692"/>
    </source>
</evidence>
<evidence type="ECO:0000256" key="4">
    <source>
        <dbReference type="ARBA" id="ARBA00022989"/>
    </source>
</evidence>
<feature type="transmembrane region" description="Helical" evidence="6">
    <location>
        <begin position="112"/>
        <end position="131"/>
    </location>
</feature>
<reference evidence="7 8" key="1">
    <citation type="submission" date="2023-04" db="EMBL/GenBank/DDBJ databases">
        <title>Marinoamorphus aggregata gen. nov., sp. Nov., isolate from tissue of brittle star Ophioplocus japonicus.</title>
        <authorList>
            <person name="Kawano K."/>
            <person name="Sawayama S."/>
            <person name="Nakagawa S."/>
        </authorList>
    </citation>
    <scope>NUCLEOTIDE SEQUENCE [LARGE SCALE GENOMIC DNA]</scope>
    <source>
        <strain evidence="7 8">NKW23</strain>
    </source>
</reference>
<protein>
    <submittedName>
        <fullName evidence="7">LysE family translocator</fullName>
    </submittedName>
</protein>
<evidence type="ECO:0000256" key="1">
    <source>
        <dbReference type="ARBA" id="ARBA00004651"/>
    </source>
</evidence>
<comment type="caution">
    <text evidence="7">The sequence shown here is derived from an EMBL/GenBank/DDBJ whole genome shotgun (WGS) entry which is preliminary data.</text>
</comment>
<proteinExistence type="predicted"/>
<keyword evidence="4 6" id="KW-1133">Transmembrane helix</keyword>
<evidence type="ECO:0000256" key="2">
    <source>
        <dbReference type="ARBA" id="ARBA00022475"/>
    </source>
</evidence>
<sequence length="205" mass="21271">MTIDTLLALAGFAFAAAWTPGPNNMMLAASGATFGWRATLGHALGVSLGFALMIFLIALGLGEVFQRSETLRIGLAWGGGAVMLWLAWRIATAGPARTGRRSRPLNFLEASAFQWINPKAWVMAIGAAATFASGAAPLREASVVAAVFLLAGLTGTQVWSGFGATLGRLLGDGWALRAFNVTMGVMLAASALWMVRDGMVGTGAP</sequence>
<keyword evidence="8" id="KW-1185">Reference proteome</keyword>
<keyword evidence="2" id="KW-1003">Cell membrane</keyword>
<dbReference type="Proteomes" id="UP001239909">
    <property type="component" value="Unassembled WGS sequence"/>
</dbReference>
<dbReference type="EMBL" id="BSYI01000002">
    <property type="protein sequence ID" value="GMG81121.1"/>
    <property type="molecule type" value="Genomic_DNA"/>
</dbReference>
<feature type="transmembrane region" description="Helical" evidence="6">
    <location>
        <begin position="174"/>
        <end position="195"/>
    </location>
</feature>
<evidence type="ECO:0000256" key="5">
    <source>
        <dbReference type="ARBA" id="ARBA00023136"/>
    </source>
</evidence>
<comment type="subcellular location">
    <subcellularLocation>
        <location evidence="1">Cell membrane</location>
        <topology evidence="1">Multi-pass membrane protein</topology>
    </subcellularLocation>
</comment>
<dbReference type="PANTHER" id="PTHR30086">
    <property type="entry name" value="ARGININE EXPORTER PROTEIN ARGO"/>
    <property type="match status" value="1"/>
</dbReference>
<evidence type="ECO:0000313" key="8">
    <source>
        <dbReference type="Proteomes" id="UP001239909"/>
    </source>
</evidence>
<feature type="transmembrane region" description="Helical" evidence="6">
    <location>
        <begin position="143"/>
        <end position="162"/>
    </location>
</feature>
<keyword evidence="5 6" id="KW-0472">Membrane</keyword>